<dbReference type="InterPro" id="IPR036264">
    <property type="entry name" value="Bact_exopeptidase_dim_dom"/>
</dbReference>
<feature type="domain" description="Peptidase M20 dimerisation" evidence="5">
    <location>
        <begin position="212"/>
        <end position="313"/>
    </location>
</feature>
<evidence type="ECO:0000256" key="1">
    <source>
        <dbReference type="ARBA" id="ARBA00006153"/>
    </source>
</evidence>
<dbReference type="EMBL" id="JACJLV010000010">
    <property type="protein sequence ID" value="MBM6826358.1"/>
    <property type="molecule type" value="Genomic_DNA"/>
</dbReference>
<dbReference type="PANTHER" id="PTHR32494:SF5">
    <property type="entry name" value="ALLANTOATE AMIDOHYDROLASE"/>
    <property type="match status" value="1"/>
</dbReference>
<feature type="binding site" evidence="4">
    <location>
        <position position="276"/>
    </location>
    <ligand>
        <name>allantoate</name>
        <dbReference type="ChEBI" id="CHEBI:17536"/>
    </ligand>
</feature>
<keyword evidence="7" id="KW-1185">Reference proteome</keyword>
<dbReference type="NCBIfam" id="TIGR01879">
    <property type="entry name" value="hydantase"/>
    <property type="match status" value="1"/>
</dbReference>
<feature type="binding site" evidence="4">
    <location>
        <position position="215"/>
    </location>
    <ligand>
        <name>allantoate</name>
        <dbReference type="ChEBI" id="CHEBI:17536"/>
    </ligand>
</feature>
<name>A0A939BA35_9CLOT</name>
<dbReference type="PIRSF" id="PIRSF001235">
    <property type="entry name" value="Amidase_carbamoylase"/>
    <property type="match status" value="1"/>
</dbReference>
<evidence type="ECO:0000313" key="6">
    <source>
        <dbReference type="EMBL" id="MBM6826358.1"/>
    </source>
</evidence>
<dbReference type="InterPro" id="IPR011650">
    <property type="entry name" value="Peptidase_M20_dimer"/>
</dbReference>
<keyword evidence="3" id="KW-0862">Zinc</keyword>
<protein>
    <submittedName>
        <fullName evidence="6">Zn-dependent hydrolase</fullName>
    </submittedName>
</protein>
<dbReference type="RefSeq" id="WP_204908407.1">
    <property type="nucleotide sequence ID" value="NZ_JACJLV010000010.1"/>
</dbReference>
<dbReference type="SUPFAM" id="SSF55031">
    <property type="entry name" value="Bacterial exopeptidase dimerisation domain"/>
    <property type="match status" value="1"/>
</dbReference>
<dbReference type="SUPFAM" id="SSF53187">
    <property type="entry name" value="Zn-dependent exopeptidases"/>
    <property type="match status" value="1"/>
</dbReference>
<reference evidence="6" key="2">
    <citation type="journal article" date="2021" name="Sci. Rep.">
        <title>The distribution of antibiotic resistance genes in chicken gut microbiota commensals.</title>
        <authorList>
            <person name="Juricova H."/>
            <person name="Matiasovicova J."/>
            <person name="Kubasova T."/>
            <person name="Cejkova D."/>
            <person name="Rychlik I."/>
        </authorList>
    </citation>
    <scope>NUCLEOTIDE SEQUENCE</scope>
    <source>
        <strain evidence="6">An420c</strain>
    </source>
</reference>
<evidence type="ECO:0000259" key="5">
    <source>
        <dbReference type="Pfam" id="PF07687"/>
    </source>
</evidence>
<dbReference type="InterPro" id="IPR002933">
    <property type="entry name" value="Peptidase_M20"/>
</dbReference>
<dbReference type="GO" id="GO:0046872">
    <property type="term" value="F:metal ion binding"/>
    <property type="evidence" value="ECO:0007669"/>
    <property type="project" value="UniProtKB-KW"/>
</dbReference>
<feature type="binding site" evidence="3">
    <location>
        <position position="190"/>
    </location>
    <ligand>
        <name>Zn(2+)</name>
        <dbReference type="ChEBI" id="CHEBI:29105"/>
        <label>1</label>
    </ligand>
</feature>
<feature type="binding site" evidence="3">
    <location>
        <position position="383"/>
    </location>
    <ligand>
        <name>Zn(2+)</name>
        <dbReference type="ChEBI" id="CHEBI:29105"/>
        <label>2</label>
    </ligand>
</feature>
<feature type="binding site" evidence="3">
    <location>
        <position position="126"/>
    </location>
    <ligand>
        <name>Zn(2+)</name>
        <dbReference type="ChEBI" id="CHEBI:29105"/>
        <label>2</label>
    </ligand>
</feature>
<organism evidence="6 7">
    <name type="scientific">Mordavella massiliensis</name>
    <dbReference type="NCBI Taxonomy" id="1871024"/>
    <lineage>
        <taxon>Bacteria</taxon>
        <taxon>Bacillati</taxon>
        <taxon>Bacillota</taxon>
        <taxon>Clostridia</taxon>
        <taxon>Eubacteriales</taxon>
        <taxon>Clostridiaceae</taxon>
        <taxon>Mordavella</taxon>
    </lineage>
</organism>
<comment type="caution">
    <text evidence="6">The sequence shown here is derived from an EMBL/GenBank/DDBJ whole genome shotgun (WGS) entry which is preliminary data.</text>
</comment>
<feature type="binding site" evidence="4">
    <location>
        <position position="289"/>
    </location>
    <ligand>
        <name>allantoate</name>
        <dbReference type="ChEBI" id="CHEBI:17536"/>
    </ligand>
</feature>
<keyword evidence="2 6" id="KW-0378">Hydrolase</keyword>
<evidence type="ECO:0000256" key="4">
    <source>
        <dbReference type="PIRSR" id="PIRSR001235-2"/>
    </source>
</evidence>
<sequence length="416" mass="45688">MKVNIERIHSRLEEIYQCGRKEDGTFTRMAYSPEDVKGRETFMNYFRKLGIEPRVDEAGNIHARLEGEDPSLPAILTGSHLDTVPDGGKYDGVVGCVSGLEAVETLVENGKKLRHPLEVIVFTDEEGFRFGSGLLGSGAICGQDLDIRETDLDLYGNERGEVIKSYGITVADAPKARIRPEDVHCFIELHVEQGASLYKSKTPIGVVSSIAGVSRYEITITGEANHAGSTIMADRKDALVAASRFIAQVPEIVKANGNDYTVATVGTIKVQPNSVNVVPGSCTFNLEIRDQDAAVIECIEKNAKAYLEQVCKEMGEEYTFTQISYHEPAPMSEWVKAAIETEVQKMGVDYKVVPSGAFHDSLIMTSVFPTGMIFVPSVDGISHSRYEFTEDADIEQGAQLLLQTILEVDNMDDHVK</sequence>
<comment type="cofactor">
    <cofactor evidence="3">
        <name>Zn(2+)</name>
        <dbReference type="ChEBI" id="CHEBI:29105"/>
    </cofactor>
    <text evidence="3">Binds 2 Zn(2+) ions per subunit.</text>
</comment>
<dbReference type="Pfam" id="PF07687">
    <property type="entry name" value="M20_dimer"/>
    <property type="match status" value="1"/>
</dbReference>
<keyword evidence="3" id="KW-0479">Metal-binding</keyword>
<dbReference type="CDD" id="cd03884">
    <property type="entry name" value="M20_bAS"/>
    <property type="match status" value="1"/>
</dbReference>
<dbReference type="Pfam" id="PF01546">
    <property type="entry name" value="Peptidase_M20"/>
    <property type="match status" value="1"/>
</dbReference>
<dbReference type="Proteomes" id="UP000713880">
    <property type="component" value="Unassembled WGS sequence"/>
</dbReference>
<evidence type="ECO:0000256" key="2">
    <source>
        <dbReference type="ARBA" id="ARBA00022801"/>
    </source>
</evidence>
<proteinExistence type="inferred from homology"/>
<dbReference type="GO" id="GO:0016813">
    <property type="term" value="F:hydrolase activity, acting on carbon-nitrogen (but not peptide) bonds, in linear amidines"/>
    <property type="evidence" value="ECO:0007669"/>
    <property type="project" value="InterPro"/>
</dbReference>
<dbReference type="AlphaFoldDB" id="A0A939BA35"/>
<dbReference type="NCBIfam" id="NF006771">
    <property type="entry name" value="PRK09290.1-5"/>
    <property type="match status" value="1"/>
</dbReference>
<feature type="binding site" evidence="3">
    <location>
        <position position="91"/>
    </location>
    <ligand>
        <name>Zn(2+)</name>
        <dbReference type="ChEBI" id="CHEBI:29105"/>
        <label>2</label>
    </ligand>
</feature>
<reference evidence="6" key="1">
    <citation type="submission" date="2020-08" db="EMBL/GenBank/DDBJ databases">
        <authorList>
            <person name="Cejkova D."/>
            <person name="Kubasova T."/>
            <person name="Jahodarova E."/>
            <person name="Rychlik I."/>
        </authorList>
    </citation>
    <scope>NUCLEOTIDE SEQUENCE</scope>
    <source>
        <strain evidence="6">An420c</strain>
    </source>
</reference>
<dbReference type="Gene3D" id="3.40.630.10">
    <property type="entry name" value="Zn peptidases"/>
    <property type="match status" value="1"/>
</dbReference>
<dbReference type="InterPro" id="IPR010158">
    <property type="entry name" value="Amidase_Cbmase"/>
</dbReference>
<evidence type="ECO:0000313" key="7">
    <source>
        <dbReference type="Proteomes" id="UP000713880"/>
    </source>
</evidence>
<feature type="binding site" evidence="3">
    <location>
        <position position="91"/>
    </location>
    <ligand>
        <name>Zn(2+)</name>
        <dbReference type="ChEBI" id="CHEBI:29105"/>
        <label>1</label>
    </ligand>
</feature>
<dbReference type="PANTHER" id="PTHR32494">
    <property type="entry name" value="ALLANTOATE DEIMINASE-RELATED"/>
    <property type="match status" value="1"/>
</dbReference>
<dbReference type="Gene3D" id="3.30.70.360">
    <property type="match status" value="1"/>
</dbReference>
<feature type="binding site" evidence="3">
    <location>
        <position position="80"/>
    </location>
    <ligand>
        <name>Zn(2+)</name>
        <dbReference type="ChEBI" id="CHEBI:29105"/>
        <label>1</label>
    </ligand>
</feature>
<comment type="similarity">
    <text evidence="1">Belongs to the peptidase M20 family.</text>
</comment>
<gene>
    <name evidence="6" type="ORF">H6A13_04435</name>
</gene>
<evidence type="ECO:0000256" key="3">
    <source>
        <dbReference type="PIRSR" id="PIRSR001235-1"/>
    </source>
</evidence>
<accession>A0A939BA35</accession>